<evidence type="ECO:0000313" key="1">
    <source>
        <dbReference type="EMBL" id="CBJ82913.1"/>
    </source>
</evidence>
<dbReference type="Proteomes" id="UP000002045">
    <property type="component" value="Chromosome"/>
</dbReference>
<dbReference type="HOGENOM" id="CLU_3159490_0_0_6"/>
<accession>D3V5I4</accession>
<dbReference type="KEGG" id="xbo:XBJ1_3795"/>
<reference evidence="1" key="1">
    <citation type="journal article" date="2011" name="PLoS ONE">
        <title>The entomopathogenic bacterial endosymbionts xenorhabdus and photorhabdus: convergent lifestyles from divergent genomes.</title>
        <authorList>
            <person name="Chaston J.M."/>
            <person name="Suen G."/>
            <person name="Tucker S.L."/>
            <person name="Andersen A.W."/>
            <person name="Bhasin A."/>
            <person name="Bode E."/>
            <person name="Bode H.B."/>
            <person name="Brachmann A.O."/>
            <person name="Cowles C.E."/>
            <person name="Cowles K.N."/>
            <person name="Darby C."/>
            <person name="de Leon L."/>
            <person name="Drace K."/>
            <person name="Du Z."/>
            <person name="Givaudan A."/>
            <person name="Herbert Tran E.E."/>
            <person name="Jewell K.A."/>
            <person name="Knack J.J."/>
            <person name="Krasomil-Osterfeld K.C."/>
            <person name="Kukor R."/>
            <person name="Lanois A."/>
            <person name="Latreille P."/>
            <person name="Leimgruber N.K."/>
            <person name="Lipke C.M."/>
            <person name="Liu R."/>
            <person name="Lu X."/>
            <person name="Martens E.C."/>
            <person name="Marri P.R."/>
            <person name="Medigue C."/>
            <person name="Menard M.L."/>
            <person name="Miller N.M."/>
            <person name="Morales-Soto N."/>
            <person name="Norton S."/>
            <person name="Ogier J.C."/>
            <person name="Orchard S.S."/>
            <person name="Park D."/>
            <person name="Park Y."/>
            <person name="Qurollo B.A."/>
            <person name="Sugar D.R."/>
            <person name="Richards G.R."/>
            <person name="Rouy Z."/>
            <person name="Slominski B."/>
            <person name="Slominski K."/>
            <person name="Snyder H."/>
            <person name="Tjaden B.C."/>
            <person name="van der Hoeven R."/>
            <person name="Welch R.D."/>
            <person name="Wheeler C."/>
            <person name="Xiang B."/>
            <person name="Barbazuk B."/>
            <person name="Gaudriault S."/>
            <person name="Goodner B."/>
            <person name="Slater S.C."/>
            <person name="Forst S."/>
            <person name="Goldman B.S."/>
            <person name="Goodrich-Blair H."/>
        </authorList>
    </citation>
    <scope>NUCLEOTIDE SEQUENCE [LARGE SCALE GENOMIC DNA]</scope>
    <source>
        <strain evidence="1">SS-2004</strain>
    </source>
</reference>
<dbReference type="EMBL" id="FN667741">
    <property type="protein sequence ID" value="CBJ82913.1"/>
    <property type="molecule type" value="Genomic_DNA"/>
</dbReference>
<name>D3V5I4_XENBS</name>
<protein>
    <submittedName>
        <fullName evidence="1">Uncharacterized protein</fullName>
    </submittedName>
</protein>
<dbReference type="AlphaFoldDB" id="D3V5I4"/>
<proteinExistence type="predicted"/>
<organism evidence="1 2">
    <name type="scientific">Xenorhabdus bovienii (strain SS-2004)</name>
    <name type="common">Xenorhabdus nematophila subsp. bovienii</name>
    <dbReference type="NCBI Taxonomy" id="406818"/>
    <lineage>
        <taxon>Bacteria</taxon>
        <taxon>Pseudomonadati</taxon>
        <taxon>Pseudomonadota</taxon>
        <taxon>Gammaproteobacteria</taxon>
        <taxon>Enterobacterales</taxon>
        <taxon>Morganellaceae</taxon>
        <taxon>Xenorhabdus</taxon>
    </lineage>
</organism>
<gene>
    <name evidence="1" type="ordered locus">XBJ1_3795</name>
</gene>
<sequence>MIFLIKLKFILEKYNCFYFSLECHLIFIWFLIKSDGEGFFIFWQLFII</sequence>
<evidence type="ECO:0000313" key="2">
    <source>
        <dbReference type="Proteomes" id="UP000002045"/>
    </source>
</evidence>